<reference evidence="4" key="1">
    <citation type="submission" date="2016-07" db="EMBL/GenBank/DDBJ databases">
        <authorList>
            <person name="Bretaudeau A."/>
        </authorList>
    </citation>
    <scope>NUCLEOTIDE SEQUENCE</scope>
    <source>
        <strain evidence="4">Rice</strain>
        <tissue evidence="4">Whole body</tissue>
    </source>
</reference>
<evidence type="ECO:0000313" key="4">
    <source>
        <dbReference type="EMBL" id="SOQ41209.1"/>
    </source>
</evidence>
<sequence>MRENHPMTSTALGEAGGSVRLLLTKNHPVPTSALRAGAPVNPLGSPQLRIRHQSYWAPPVGNIAKMIENSQAWLGASTSAAIAVYIMEILLTYNLLLKSEQKDIFMVEAGKRVDRSPDCKQSLPPIMDTRNTKRVTNFNGQTSRKPSWTQNQLKEAIHAVATQQMKFTQASTMYGIPKGTLYDNILGKSKRMAMLDEINLLDSEEKAVLDFCCETNVSPYNRRTQKPLKEVLSFVEKLRRMRDPGFSFVGLNGFRWWWAFCKKHTIVSLHYEGSLKNKNLVVKTEYNSDDES</sequence>
<evidence type="ECO:0000256" key="1">
    <source>
        <dbReference type="ARBA" id="ARBA00004123"/>
    </source>
</evidence>
<keyword evidence="2" id="KW-0812">Transmembrane</keyword>
<evidence type="ECO:0000256" key="2">
    <source>
        <dbReference type="SAM" id="Phobius"/>
    </source>
</evidence>
<feature type="transmembrane region" description="Helical" evidence="2">
    <location>
        <begin position="72"/>
        <end position="96"/>
    </location>
</feature>
<dbReference type="AlphaFoldDB" id="A0A2H1VK39"/>
<dbReference type="GO" id="GO:0005634">
    <property type="term" value="C:nucleus"/>
    <property type="evidence" value="ECO:0007669"/>
    <property type="project" value="UniProtKB-SubCell"/>
</dbReference>
<comment type="subcellular location">
    <subcellularLocation>
        <location evidence="1">Nucleus</location>
    </subcellularLocation>
</comment>
<dbReference type="InterPro" id="IPR007889">
    <property type="entry name" value="HTH_Psq"/>
</dbReference>
<protein>
    <submittedName>
        <fullName evidence="4">SFRICE_013308</fullName>
    </submittedName>
</protein>
<dbReference type="Gene3D" id="1.10.10.60">
    <property type="entry name" value="Homeodomain-like"/>
    <property type="match status" value="1"/>
</dbReference>
<gene>
    <name evidence="4" type="ORF">SFRICE_013308</name>
</gene>
<dbReference type="EMBL" id="ODYU01003001">
    <property type="protein sequence ID" value="SOQ41209.1"/>
    <property type="molecule type" value="Genomic_DNA"/>
</dbReference>
<dbReference type="SUPFAM" id="SSF46689">
    <property type="entry name" value="Homeodomain-like"/>
    <property type="match status" value="1"/>
</dbReference>
<name>A0A2H1VK39_SPOFR</name>
<proteinExistence type="predicted"/>
<keyword evidence="2" id="KW-1133">Transmembrane helix</keyword>
<dbReference type="Pfam" id="PF05225">
    <property type="entry name" value="HTH_psq"/>
    <property type="match status" value="1"/>
</dbReference>
<evidence type="ECO:0000259" key="3">
    <source>
        <dbReference type="Pfam" id="PF05225"/>
    </source>
</evidence>
<accession>A0A2H1VK39</accession>
<dbReference type="InterPro" id="IPR009057">
    <property type="entry name" value="Homeodomain-like_sf"/>
</dbReference>
<dbReference type="GO" id="GO:0003677">
    <property type="term" value="F:DNA binding"/>
    <property type="evidence" value="ECO:0007669"/>
    <property type="project" value="InterPro"/>
</dbReference>
<organism evidence="4">
    <name type="scientific">Spodoptera frugiperda</name>
    <name type="common">Fall armyworm</name>
    <dbReference type="NCBI Taxonomy" id="7108"/>
    <lineage>
        <taxon>Eukaryota</taxon>
        <taxon>Metazoa</taxon>
        <taxon>Ecdysozoa</taxon>
        <taxon>Arthropoda</taxon>
        <taxon>Hexapoda</taxon>
        <taxon>Insecta</taxon>
        <taxon>Pterygota</taxon>
        <taxon>Neoptera</taxon>
        <taxon>Endopterygota</taxon>
        <taxon>Lepidoptera</taxon>
        <taxon>Glossata</taxon>
        <taxon>Ditrysia</taxon>
        <taxon>Noctuoidea</taxon>
        <taxon>Noctuidae</taxon>
        <taxon>Amphipyrinae</taxon>
        <taxon>Spodoptera</taxon>
    </lineage>
</organism>
<keyword evidence="2" id="KW-0472">Membrane</keyword>
<feature type="domain" description="HTH psq-type" evidence="3">
    <location>
        <begin position="152"/>
        <end position="184"/>
    </location>
</feature>